<dbReference type="SUPFAM" id="SSF52540">
    <property type="entry name" value="P-loop containing nucleoside triphosphate hydrolases"/>
    <property type="match status" value="1"/>
</dbReference>
<keyword evidence="8" id="KW-1185">Reference proteome</keyword>
<feature type="domain" description="Sigma-54 factor interaction" evidence="6">
    <location>
        <begin position="159"/>
        <end position="392"/>
    </location>
</feature>
<dbReference type="InterPro" id="IPR058031">
    <property type="entry name" value="AAA_lid_NorR"/>
</dbReference>
<evidence type="ECO:0000256" key="5">
    <source>
        <dbReference type="ARBA" id="ARBA00023163"/>
    </source>
</evidence>
<evidence type="ECO:0000313" key="8">
    <source>
        <dbReference type="Proteomes" id="UP001143362"/>
    </source>
</evidence>
<evidence type="ECO:0000256" key="2">
    <source>
        <dbReference type="ARBA" id="ARBA00022840"/>
    </source>
</evidence>
<dbReference type="InterPro" id="IPR002197">
    <property type="entry name" value="HTH_Fis"/>
</dbReference>
<keyword evidence="2" id="KW-0067">ATP-binding</keyword>
<name>A0ABT3TKS7_9GAMM</name>
<gene>
    <name evidence="7" type="ORF">EYC98_15995</name>
</gene>
<dbReference type="Pfam" id="PF25601">
    <property type="entry name" value="AAA_lid_14"/>
    <property type="match status" value="1"/>
</dbReference>
<dbReference type="InterPro" id="IPR025944">
    <property type="entry name" value="Sigma_54_int_dom_CS"/>
</dbReference>
<dbReference type="Gene3D" id="1.10.8.60">
    <property type="match status" value="1"/>
</dbReference>
<keyword evidence="3" id="KW-0805">Transcription regulation</keyword>
<organism evidence="7 8">
    <name type="scientific">Candidatus Litorirhabdus singularis</name>
    <dbReference type="NCBI Taxonomy" id="2518993"/>
    <lineage>
        <taxon>Bacteria</taxon>
        <taxon>Pseudomonadati</taxon>
        <taxon>Pseudomonadota</taxon>
        <taxon>Gammaproteobacteria</taxon>
        <taxon>Cellvibrionales</taxon>
        <taxon>Halieaceae</taxon>
        <taxon>Candidatus Litorirhabdus</taxon>
    </lineage>
</organism>
<protein>
    <submittedName>
        <fullName evidence="7">Sigma-54-dependent Fis family transcriptional regulator</fullName>
    </submittedName>
</protein>
<dbReference type="SMART" id="SM00382">
    <property type="entry name" value="AAA"/>
    <property type="match status" value="1"/>
</dbReference>
<dbReference type="PROSITE" id="PS00676">
    <property type="entry name" value="SIGMA54_INTERACT_2"/>
    <property type="match status" value="1"/>
</dbReference>
<dbReference type="Pfam" id="PF00158">
    <property type="entry name" value="Sigma54_activat"/>
    <property type="match status" value="1"/>
</dbReference>
<evidence type="ECO:0000256" key="1">
    <source>
        <dbReference type="ARBA" id="ARBA00022741"/>
    </source>
</evidence>
<evidence type="ECO:0000259" key="6">
    <source>
        <dbReference type="PROSITE" id="PS50045"/>
    </source>
</evidence>
<dbReference type="InterPro" id="IPR027417">
    <property type="entry name" value="P-loop_NTPase"/>
</dbReference>
<dbReference type="PROSITE" id="PS00688">
    <property type="entry name" value="SIGMA54_INTERACT_3"/>
    <property type="match status" value="1"/>
</dbReference>
<keyword evidence="4" id="KW-0238">DNA-binding</keyword>
<dbReference type="InterPro" id="IPR025943">
    <property type="entry name" value="Sigma_54_int_dom_ATP-bd_2"/>
</dbReference>
<dbReference type="InterPro" id="IPR002078">
    <property type="entry name" value="Sigma_54_int"/>
</dbReference>
<dbReference type="InterPro" id="IPR003593">
    <property type="entry name" value="AAA+_ATPase"/>
</dbReference>
<dbReference type="EMBL" id="SHNN01000003">
    <property type="protein sequence ID" value="MCX2982366.1"/>
    <property type="molecule type" value="Genomic_DNA"/>
</dbReference>
<keyword evidence="5" id="KW-0804">Transcription</keyword>
<dbReference type="Gene3D" id="3.40.50.300">
    <property type="entry name" value="P-loop containing nucleotide triphosphate hydrolases"/>
    <property type="match status" value="1"/>
</dbReference>
<evidence type="ECO:0000256" key="4">
    <source>
        <dbReference type="ARBA" id="ARBA00023125"/>
    </source>
</evidence>
<keyword evidence="1" id="KW-0547">Nucleotide-binding</keyword>
<reference evidence="7" key="1">
    <citation type="submission" date="2019-02" db="EMBL/GenBank/DDBJ databases">
        <authorList>
            <person name="Li S.-H."/>
        </authorList>
    </citation>
    <scope>NUCLEOTIDE SEQUENCE</scope>
    <source>
        <strain evidence="7">IMCC14734</strain>
    </source>
</reference>
<evidence type="ECO:0000256" key="3">
    <source>
        <dbReference type="ARBA" id="ARBA00023015"/>
    </source>
</evidence>
<accession>A0ABT3TKS7</accession>
<sequence>MVRVADRGPETTIPEVALRHALAVSAPRLVLTILYHPNLKRVGQRGELGKFKLGQVAELSRHSPLFTDPHVSANEAPLADRHISRQPIVFTRDRAGVAVSLPARGSSLHVDGQAVIGSHHLSRADLSRGVVLLLARRLVLLLKLAPVETGAEASRDSSFIGASSALDILRSEIGAVAATDAAVMLRGESGTGKELAAQAIHSSSARREQPLVAVNMAAIPAELAAAELFGVRKGAFTGADADKPGYFQQAAGGTLFLDEIGACPEPVQPLLLRALESGEVQRAGGRIETVDVRVVSATDASVEEQGFSAALLHRLAVVTLRVPPLRDRVEDVGLLFFHFLRELDCNAPAPLHQPQMDPVIHGQWAALVVDLARYRWPGNVRELRNFCQQIVLSTRAHGSLRVPQIIMDALHQDSVVAFAQRSEAYRVAAELPADEVIRVMEQADYEPARAARLLDVSRTALYKRLQGIEELRLANDVPAQEVREVYRQSEGQVQQAAATHRVSRPALLRRWRALELAPRAR</sequence>
<dbReference type="Pfam" id="PF02954">
    <property type="entry name" value="HTH_8"/>
    <property type="match status" value="1"/>
</dbReference>
<proteinExistence type="predicted"/>
<dbReference type="CDD" id="cd00009">
    <property type="entry name" value="AAA"/>
    <property type="match status" value="1"/>
</dbReference>
<comment type="caution">
    <text evidence="7">The sequence shown here is derived from an EMBL/GenBank/DDBJ whole genome shotgun (WGS) entry which is preliminary data.</text>
</comment>
<dbReference type="PROSITE" id="PS50045">
    <property type="entry name" value="SIGMA54_INTERACT_4"/>
    <property type="match status" value="1"/>
</dbReference>
<dbReference type="Proteomes" id="UP001143362">
    <property type="component" value="Unassembled WGS sequence"/>
</dbReference>
<evidence type="ECO:0000313" key="7">
    <source>
        <dbReference type="EMBL" id="MCX2982366.1"/>
    </source>
</evidence>
<dbReference type="PANTHER" id="PTHR32071">
    <property type="entry name" value="TRANSCRIPTIONAL REGULATORY PROTEIN"/>
    <property type="match status" value="1"/>
</dbReference>